<dbReference type="Pfam" id="PF08713">
    <property type="entry name" value="DNA_alkylation"/>
    <property type="match status" value="1"/>
</dbReference>
<reference evidence="1" key="2">
    <citation type="journal article" date="2024" name="Antonie Van Leeuwenhoek">
        <title>Roseihalotalea indica gen. nov., sp. nov., a halophilic Bacteroidetes from mesopelagic Southwest Indian Ocean with higher carbohydrate metabolic potential.</title>
        <authorList>
            <person name="Chen B."/>
            <person name="Zhang M."/>
            <person name="Lin D."/>
            <person name="Ye J."/>
            <person name="Tang K."/>
        </authorList>
    </citation>
    <scope>NUCLEOTIDE SEQUENCE</scope>
    <source>
        <strain evidence="1">TK19036</strain>
    </source>
</reference>
<name>A0AA49JH15_9BACT</name>
<evidence type="ECO:0000313" key="1">
    <source>
        <dbReference type="EMBL" id="WKN38259.1"/>
    </source>
</evidence>
<dbReference type="PANTHER" id="PTHR41291">
    <property type="entry name" value="DNA ALKYLATION REPAIR PROTEIN"/>
    <property type="match status" value="1"/>
</dbReference>
<dbReference type="InterPro" id="IPR016024">
    <property type="entry name" value="ARM-type_fold"/>
</dbReference>
<sequence length="228" mass="26807">MEIEELLTQLHHLADPAYLPKMQRFGIPTEQALGIRMPLLRQLAKPYRKQHQLALDLWEQPIHEARLLATLVDDPKQVTDGQMEAWVTDIRSWDLCDQACGNLFWNTPYAYDKAITWCQRPEEFVKRAGFVLMVELVIHDKKATDEQILAFFPYLEAEAHDERNFVKKAISWMIRQTGKRNLTLHQEALALANRLSTQDNRPAQWIYRDVMKELRSESVLKRLQKNNE</sequence>
<dbReference type="InterPro" id="IPR014825">
    <property type="entry name" value="DNA_alkylation"/>
</dbReference>
<organism evidence="1">
    <name type="scientific">Roseihalotalea indica</name>
    <dbReference type="NCBI Taxonomy" id="2867963"/>
    <lineage>
        <taxon>Bacteria</taxon>
        <taxon>Pseudomonadati</taxon>
        <taxon>Bacteroidota</taxon>
        <taxon>Cytophagia</taxon>
        <taxon>Cytophagales</taxon>
        <taxon>Catalimonadaceae</taxon>
        <taxon>Roseihalotalea</taxon>
    </lineage>
</organism>
<dbReference type="PANTHER" id="PTHR41291:SF1">
    <property type="entry name" value="DNA ALKYLATION REPAIR PROTEIN"/>
    <property type="match status" value="1"/>
</dbReference>
<dbReference type="CDD" id="cd06561">
    <property type="entry name" value="AlkD_like"/>
    <property type="match status" value="1"/>
</dbReference>
<dbReference type="SUPFAM" id="SSF48371">
    <property type="entry name" value="ARM repeat"/>
    <property type="match status" value="1"/>
</dbReference>
<dbReference type="AlphaFoldDB" id="A0AA49JH15"/>
<dbReference type="Gene3D" id="1.25.10.90">
    <property type="match status" value="1"/>
</dbReference>
<protein>
    <submittedName>
        <fullName evidence="1">DNA alkylation repair protein</fullName>
    </submittedName>
</protein>
<dbReference type="EMBL" id="CP120682">
    <property type="protein sequence ID" value="WKN38259.1"/>
    <property type="molecule type" value="Genomic_DNA"/>
</dbReference>
<proteinExistence type="predicted"/>
<accession>A0AA49JH15</accession>
<reference evidence="1" key="1">
    <citation type="journal article" date="2023" name="Comput. Struct. Biotechnol. J.">
        <title>Discovery of a novel marine Bacteroidetes with a rich repertoire of carbohydrate-active enzymes.</title>
        <authorList>
            <person name="Chen B."/>
            <person name="Liu G."/>
            <person name="Chen Q."/>
            <person name="Wang H."/>
            <person name="Liu L."/>
            <person name="Tang K."/>
        </authorList>
    </citation>
    <scope>NUCLEOTIDE SEQUENCE</scope>
    <source>
        <strain evidence="1">TK19036</strain>
    </source>
</reference>
<gene>
    <name evidence="1" type="ORF">K4G66_06035</name>
</gene>